<dbReference type="PANTHER" id="PTHR32347:SF23">
    <property type="entry name" value="BLL5650 PROTEIN"/>
    <property type="match status" value="1"/>
</dbReference>
<name>A0AAP0ZMM9_9XANT</name>
<evidence type="ECO:0000256" key="2">
    <source>
        <dbReference type="ARBA" id="ARBA00023054"/>
    </source>
</evidence>
<sequence>MLREIRASGVLVPRDTRWIAAGAPATLRQVMVRAGSRVQADTVILCMLTPELLANQEKAAAALAGAEADVAAMRTALASQLLDQQALQARGTSDWRIAEVKNQAYERAHAVGVISAIALRESRITEEQQHGRADIELQRVSAFRQNVAAQLRAAQARLDEVASTLAIAQQQVAALDVRAGIDGI</sequence>
<accession>A0AAP0ZMM9</accession>
<keyword evidence="2" id="KW-0175">Coiled coil</keyword>
<dbReference type="Proteomes" id="UP000036790">
    <property type="component" value="Unassembled WGS sequence"/>
</dbReference>
<dbReference type="PANTHER" id="PTHR32347">
    <property type="entry name" value="EFFLUX SYSTEM COMPONENT YKNX-RELATED"/>
    <property type="match status" value="1"/>
</dbReference>
<evidence type="ECO:0000256" key="1">
    <source>
        <dbReference type="ARBA" id="ARBA00004196"/>
    </source>
</evidence>
<dbReference type="GO" id="GO:0030313">
    <property type="term" value="C:cell envelope"/>
    <property type="evidence" value="ECO:0007669"/>
    <property type="project" value="UniProtKB-SubCell"/>
</dbReference>
<comment type="caution">
    <text evidence="3">The sequence shown here is derived from an EMBL/GenBank/DDBJ whole genome shotgun (WGS) entry which is preliminary data.</text>
</comment>
<dbReference type="InterPro" id="IPR050465">
    <property type="entry name" value="UPF0194_transport"/>
</dbReference>
<evidence type="ECO:0000313" key="3">
    <source>
        <dbReference type="EMBL" id="KOR45857.1"/>
    </source>
</evidence>
<proteinExistence type="predicted"/>
<organism evidence="3 4">
    <name type="scientific">Xanthomonas oryzae</name>
    <dbReference type="NCBI Taxonomy" id="347"/>
    <lineage>
        <taxon>Bacteria</taxon>
        <taxon>Pseudomonadati</taxon>
        <taxon>Pseudomonadota</taxon>
        <taxon>Gammaproteobacteria</taxon>
        <taxon>Lysobacterales</taxon>
        <taxon>Lysobacteraceae</taxon>
        <taxon>Xanthomonas</taxon>
    </lineage>
</organism>
<evidence type="ECO:0000313" key="4">
    <source>
        <dbReference type="Proteomes" id="UP000036790"/>
    </source>
</evidence>
<reference evidence="3 4" key="2">
    <citation type="submission" date="2015-09" db="EMBL/GenBank/DDBJ databases">
        <title>Draft genome sequence of Xanthomonas oryzae pv. USA str. X11-5A.</title>
        <authorList>
            <person name="Knight B.M."/>
            <person name="Roberts D.P."/>
            <person name="Lin D."/>
            <person name="Hari K."/>
            <person name="Fletcher J."/>
            <person name="Melcher U."/>
            <person name="Blagden T."/>
            <person name="Winegar R.A."/>
        </authorList>
    </citation>
    <scope>NUCLEOTIDE SEQUENCE [LARGE SCALE GENOMIC DNA]</scope>
    <source>
        <strain evidence="3 4">X11-5A</strain>
    </source>
</reference>
<gene>
    <name evidence="3" type="ORF">ADT25_07495</name>
</gene>
<dbReference type="AlphaFoldDB" id="A0AAP0ZMM9"/>
<reference evidence="3 4" key="1">
    <citation type="submission" date="2015-07" db="EMBL/GenBank/DDBJ databases">
        <authorList>
            <consortium name="Consortium for Microbial Forensics and Genomics (microFORGE)"/>
            <person name="Knight B.M."/>
            <person name="Roberts D.P."/>
            <person name="Lin D."/>
            <person name="Hari K."/>
            <person name="Fletcher J."/>
            <person name="Melcher U."/>
            <person name="Blagden T."/>
            <person name="Winegar R.A."/>
        </authorList>
    </citation>
    <scope>NUCLEOTIDE SEQUENCE [LARGE SCALE GENOMIC DNA]</scope>
    <source>
        <strain evidence="3 4">X11-5A</strain>
    </source>
</reference>
<dbReference type="EMBL" id="LHUJ01000147">
    <property type="protein sequence ID" value="KOR45857.1"/>
    <property type="molecule type" value="Genomic_DNA"/>
</dbReference>
<protein>
    <submittedName>
        <fullName evidence="3">Uncharacterized protein</fullName>
    </submittedName>
</protein>
<comment type="subcellular location">
    <subcellularLocation>
        <location evidence="1">Cell envelope</location>
    </subcellularLocation>
</comment>